<protein>
    <submittedName>
        <fullName evidence="2">ROK family protein</fullName>
    </submittedName>
</protein>
<evidence type="ECO:0000313" key="2">
    <source>
        <dbReference type="EMBL" id="HGK63493.1"/>
    </source>
</evidence>
<dbReference type="PANTHER" id="PTHR18964">
    <property type="entry name" value="ROK (REPRESSOR, ORF, KINASE) FAMILY"/>
    <property type="match status" value="1"/>
</dbReference>
<dbReference type="EMBL" id="DTDR01000072">
    <property type="protein sequence ID" value="HGK63493.1"/>
    <property type="molecule type" value="Genomic_DNA"/>
</dbReference>
<dbReference type="Gene3D" id="3.30.420.40">
    <property type="match status" value="2"/>
</dbReference>
<dbReference type="SUPFAM" id="SSF53067">
    <property type="entry name" value="Actin-like ATPase domain"/>
    <property type="match status" value="1"/>
</dbReference>
<dbReference type="Pfam" id="PF00480">
    <property type="entry name" value="ROK"/>
    <property type="match status" value="1"/>
</dbReference>
<proteinExistence type="inferred from homology"/>
<comment type="caution">
    <text evidence="2">The sequence shown here is derived from an EMBL/GenBank/DDBJ whole genome shotgun (WGS) entry which is preliminary data.</text>
</comment>
<name>A0A7V3ZUV0_UNCW3</name>
<dbReference type="AlphaFoldDB" id="A0A7V3ZUV0"/>
<gene>
    <name evidence="2" type="ORF">ENU74_02730</name>
</gene>
<dbReference type="InterPro" id="IPR043129">
    <property type="entry name" value="ATPase_NBD"/>
</dbReference>
<dbReference type="PANTHER" id="PTHR18964:SF149">
    <property type="entry name" value="BIFUNCTIONAL UDP-N-ACETYLGLUCOSAMINE 2-EPIMERASE_N-ACETYLMANNOSAMINE KINASE"/>
    <property type="match status" value="1"/>
</dbReference>
<dbReference type="InterPro" id="IPR000600">
    <property type="entry name" value="ROK"/>
</dbReference>
<comment type="similarity">
    <text evidence="1">Belongs to the ROK (NagC/XylR) family.</text>
</comment>
<sequence>MKIKKDHCSFSLGIDIGGTNIKMGIVKGNKIIKKKILKTEKDLPNKEFGKYLINAIRDFIKGYKIEKIGIGIAGYVDYQQGVLKFSPNLPQLKNFFLKNFINENLKIKTFVLNDADAAAIGEYFYHRKYRNLITLTLGTGVGSGIIINNKLIYNSEFGHTILIPNGFLCSCGKRGCVESYLGSSGILRFAENLYKRKIKGLTPKIIFKKAKAGDKIALAIIKKYGFYLGIALSNLANIFNPEIIILNGGLSNMGNLLLKFTKPVLKENTFYQPKVHISNLKTNAGIIGALNFDSFGGGG</sequence>
<reference evidence="2" key="1">
    <citation type="journal article" date="2020" name="mSystems">
        <title>Genome- and Community-Level Interaction Insights into Carbon Utilization and Element Cycling Functions of Hydrothermarchaeota in Hydrothermal Sediment.</title>
        <authorList>
            <person name="Zhou Z."/>
            <person name="Liu Y."/>
            <person name="Xu W."/>
            <person name="Pan J."/>
            <person name="Luo Z.H."/>
            <person name="Li M."/>
        </authorList>
    </citation>
    <scope>NUCLEOTIDE SEQUENCE [LARGE SCALE GENOMIC DNA]</scope>
    <source>
        <strain evidence="2">SpSt-697</strain>
    </source>
</reference>
<accession>A0A7V3ZUV0</accession>
<evidence type="ECO:0000256" key="1">
    <source>
        <dbReference type="ARBA" id="ARBA00006479"/>
    </source>
</evidence>
<organism evidence="2">
    <name type="scientific">candidate division WOR-3 bacterium</name>
    <dbReference type="NCBI Taxonomy" id="2052148"/>
    <lineage>
        <taxon>Bacteria</taxon>
        <taxon>Bacteria division WOR-3</taxon>
    </lineage>
</organism>